<comment type="cofactor">
    <cofactor evidence="1 7">
        <name>Zn(2+)</name>
        <dbReference type="ChEBI" id="CHEBI:29105"/>
    </cofactor>
</comment>
<keyword evidence="6" id="KW-0520">NAD</keyword>
<keyword evidence="3 7" id="KW-0479">Metal-binding</keyword>
<dbReference type="InterPro" id="IPR013149">
    <property type="entry name" value="ADH-like_C"/>
</dbReference>
<dbReference type="STRING" id="1182541.W9YT76"/>
<evidence type="ECO:0000256" key="5">
    <source>
        <dbReference type="ARBA" id="ARBA00023002"/>
    </source>
</evidence>
<reference evidence="9 10" key="1">
    <citation type="submission" date="2013-03" db="EMBL/GenBank/DDBJ databases">
        <title>The Genome Sequence of Capronia coronata CBS 617.96.</title>
        <authorList>
            <consortium name="The Broad Institute Genomics Platform"/>
            <person name="Cuomo C."/>
            <person name="de Hoog S."/>
            <person name="Gorbushina A."/>
            <person name="Walker B."/>
            <person name="Young S.K."/>
            <person name="Zeng Q."/>
            <person name="Gargeya S."/>
            <person name="Fitzgerald M."/>
            <person name="Haas B."/>
            <person name="Abouelleil A."/>
            <person name="Allen A.W."/>
            <person name="Alvarado L."/>
            <person name="Arachchi H.M."/>
            <person name="Berlin A.M."/>
            <person name="Chapman S.B."/>
            <person name="Gainer-Dewar J."/>
            <person name="Goldberg J."/>
            <person name="Griggs A."/>
            <person name="Gujja S."/>
            <person name="Hansen M."/>
            <person name="Howarth C."/>
            <person name="Imamovic A."/>
            <person name="Ireland A."/>
            <person name="Larimer J."/>
            <person name="McCowan C."/>
            <person name="Murphy C."/>
            <person name="Pearson M."/>
            <person name="Poon T.W."/>
            <person name="Priest M."/>
            <person name="Roberts A."/>
            <person name="Saif S."/>
            <person name="Shea T."/>
            <person name="Sisk P."/>
            <person name="Sykes S."/>
            <person name="Wortman J."/>
            <person name="Nusbaum C."/>
            <person name="Birren B."/>
        </authorList>
    </citation>
    <scope>NUCLEOTIDE SEQUENCE [LARGE SCALE GENOMIC DNA]</scope>
    <source>
        <strain evidence="9 10">CBS 617.96</strain>
    </source>
</reference>
<dbReference type="AlphaFoldDB" id="W9YT76"/>
<keyword evidence="4 7" id="KW-0862">Zinc</keyword>
<dbReference type="GO" id="GO:0008270">
    <property type="term" value="F:zinc ion binding"/>
    <property type="evidence" value="ECO:0007669"/>
    <property type="project" value="InterPro"/>
</dbReference>
<dbReference type="InterPro" id="IPR002328">
    <property type="entry name" value="ADH_Zn_CS"/>
</dbReference>
<dbReference type="Pfam" id="PF00107">
    <property type="entry name" value="ADH_zinc_N"/>
    <property type="match status" value="1"/>
</dbReference>
<dbReference type="InterPro" id="IPR011032">
    <property type="entry name" value="GroES-like_sf"/>
</dbReference>
<dbReference type="eggNOG" id="KOG0023">
    <property type="taxonomic scope" value="Eukaryota"/>
</dbReference>
<dbReference type="GO" id="GO:0005737">
    <property type="term" value="C:cytoplasm"/>
    <property type="evidence" value="ECO:0007669"/>
    <property type="project" value="TreeGrafter"/>
</dbReference>
<evidence type="ECO:0000256" key="3">
    <source>
        <dbReference type="ARBA" id="ARBA00022723"/>
    </source>
</evidence>
<evidence type="ECO:0000313" key="9">
    <source>
        <dbReference type="EMBL" id="EXJ85484.1"/>
    </source>
</evidence>
<evidence type="ECO:0000259" key="8">
    <source>
        <dbReference type="SMART" id="SM00829"/>
    </source>
</evidence>
<dbReference type="EMBL" id="AMWN01000005">
    <property type="protein sequence ID" value="EXJ85484.1"/>
    <property type="molecule type" value="Genomic_DNA"/>
</dbReference>
<evidence type="ECO:0000256" key="7">
    <source>
        <dbReference type="RuleBase" id="RU361277"/>
    </source>
</evidence>
<proteinExistence type="inferred from homology"/>
<dbReference type="OrthoDB" id="1879366at2759"/>
<dbReference type="InterPro" id="IPR013154">
    <property type="entry name" value="ADH-like_N"/>
</dbReference>
<gene>
    <name evidence="9" type="ORF">A1O1_05848</name>
</gene>
<dbReference type="Gene3D" id="3.90.180.10">
    <property type="entry name" value="Medium-chain alcohol dehydrogenases, catalytic domain"/>
    <property type="match status" value="1"/>
</dbReference>
<sequence length="362" mass="38089">MSTSVHSIPPTCKAGVVKRHGQAFELAVEEVPVPQPGPGQLLLKLNATGICYSDIHYMLEDLPLPRMGDYGVRSPGHEGAGVVVALGEGVTDWNVGDRGGVKPTWDTCMSCELCLSTLECHCARAISTGLNVPGTYQEYILSPAKYTTRIPPEVDDFAAGPIMCSGSTMYRSLAESAVKPGEWAAIIGAGGGVGHMGVQLAKAMGMRVIGVDGGTDKQALCLQLGCEAYVDFQATKNIVDEVVRIADGKGAHGVFVTATSPSAYAAATRMARIGGRIMCVGMPPLGTTIAGDDPMYLILRNLKVVGTLTGSLRDTSDALAFAARGLLNPIYERVPIDRLPEAVSRLRAGNVRGRLVVDFNSG</sequence>
<dbReference type="SUPFAM" id="SSF50129">
    <property type="entry name" value="GroES-like"/>
    <property type="match status" value="1"/>
</dbReference>
<accession>W9YT76</accession>
<dbReference type="SUPFAM" id="SSF51735">
    <property type="entry name" value="NAD(P)-binding Rossmann-fold domains"/>
    <property type="match status" value="1"/>
</dbReference>
<evidence type="ECO:0000256" key="1">
    <source>
        <dbReference type="ARBA" id="ARBA00001947"/>
    </source>
</evidence>
<name>W9YT76_9EURO</name>
<dbReference type="GeneID" id="19160721"/>
<evidence type="ECO:0000256" key="2">
    <source>
        <dbReference type="ARBA" id="ARBA00008072"/>
    </source>
</evidence>
<dbReference type="Pfam" id="PF08240">
    <property type="entry name" value="ADH_N"/>
    <property type="match status" value="1"/>
</dbReference>
<comment type="caution">
    <text evidence="9">The sequence shown here is derived from an EMBL/GenBank/DDBJ whole genome shotgun (WGS) entry which is preliminary data.</text>
</comment>
<dbReference type="GO" id="GO:0004022">
    <property type="term" value="F:alcohol dehydrogenase (NAD+) activity"/>
    <property type="evidence" value="ECO:0007669"/>
    <property type="project" value="TreeGrafter"/>
</dbReference>
<comment type="similarity">
    <text evidence="2 7">Belongs to the zinc-containing alcohol dehydrogenase family.</text>
</comment>
<dbReference type="HOGENOM" id="CLU_026673_20_1_1"/>
<dbReference type="PANTHER" id="PTHR42940:SF1">
    <property type="entry name" value="ENOYL REDUCTASE (ER) DOMAIN-CONTAINING PROTEIN"/>
    <property type="match status" value="1"/>
</dbReference>
<dbReference type="InterPro" id="IPR020843">
    <property type="entry name" value="ER"/>
</dbReference>
<dbReference type="RefSeq" id="XP_007724922.1">
    <property type="nucleotide sequence ID" value="XM_007726732.1"/>
</dbReference>
<dbReference type="PROSITE" id="PS00059">
    <property type="entry name" value="ADH_ZINC"/>
    <property type="match status" value="1"/>
</dbReference>
<dbReference type="PANTHER" id="PTHR42940">
    <property type="entry name" value="ALCOHOL DEHYDROGENASE 1-RELATED"/>
    <property type="match status" value="1"/>
</dbReference>
<evidence type="ECO:0000256" key="4">
    <source>
        <dbReference type="ARBA" id="ARBA00022833"/>
    </source>
</evidence>
<dbReference type="FunFam" id="3.40.50.720:FF:000039">
    <property type="entry name" value="Alcohol dehydrogenase AdhP"/>
    <property type="match status" value="1"/>
</dbReference>
<dbReference type="InterPro" id="IPR036291">
    <property type="entry name" value="NAD(P)-bd_dom_sf"/>
</dbReference>
<protein>
    <recommendedName>
        <fullName evidence="8">Enoyl reductase (ER) domain-containing protein</fullName>
    </recommendedName>
</protein>
<dbReference type="SMART" id="SM00829">
    <property type="entry name" value="PKS_ER"/>
    <property type="match status" value="1"/>
</dbReference>
<feature type="domain" description="Enoyl reductase (ER)" evidence="8">
    <location>
        <begin position="21"/>
        <end position="357"/>
    </location>
</feature>
<dbReference type="Proteomes" id="UP000019484">
    <property type="component" value="Unassembled WGS sequence"/>
</dbReference>
<evidence type="ECO:0000313" key="10">
    <source>
        <dbReference type="Proteomes" id="UP000019484"/>
    </source>
</evidence>
<dbReference type="Gene3D" id="3.40.50.720">
    <property type="entry name" value="NAD(P)-binding Rossmann-like Domain"/>
    <property type="match status" value="1"/>
</dbReference>
<organism evidence="9 10">
    <name type="scientific">Capronia coronata CBS 617.96</name>
    <dbReference type="NCBI Taxonomy" id="1182541"/>
    <lineage>
        <taxon>Eukaryota</taxon>
        <taxon>Fungi</taxon>
        <taxon>Dikarya</taxon>
        <taxon>Ascomycota</taxon>
        <taxon>Pezizomycotina</taxon>
        <taxon>Eurotiomycetes</taxon>
        <taxon>Chaetothyriomycetidae</taxon>
        <taxon>Chaetothyriales</taxon>
        <taxon>Herpotrichiellaceae</taxon>
        <taxon>Capronia</taxon>
    </lineage>
</organism>
<keyword evidence="5" id="KW-0560">Oxidoreductase</keyword>
<dbReference type="CDD" id="cd08297">
    <property type="entry name" value="CAD3"/>
    <property type="match status" value="1"/>
</dbReference>
<evidence type="ECO:0000256" key="6">
    <source>
        <dbReference type="ARBA" id="ARBA00023027"/>
    </source>
</evidence>
<keyword evidence="10" id="KW-1185">Reference proteome</keyword>